<dbReference type="Pfam" id="PF00195">
    <property type="entry name" value="Chal_sti_synt_N"/>
    <property type="match status" value="1"/>
</dbReference>
<feature type="active site" description="Acyl-thioester intermediate" evidence="8">
    <location>
        <position position="165"/>
    </location>
</feature>
<evidence type="ECO:0000256" key="5">
    <source>
        <dbReference type="ARBA" id="ARBA00023315"/>
    </source>
</evidence>
<evidence type="ECO:0000313" key="13">
    <source>
        <dbReference type="Proteomes" id="UP000289738"/>
    </source>
</evidence>
<dbReference type="Gene3D" id="3.40.47.10">
    <property type="match status" value="2"/>
</dbReference>
<sequence>MGSLGATQEGNGAKGVATILAIGTANPPNIIRQDDYPDFYFRATKSNHLLHLKQKFQRLCKNSMIEKRHFLYNEDLLMENPNIGTYGASSLNTRQNILIKEVPKLGKEAAMKAINEWGQPLSEITHLIFYTTSCFGNMPGPDYHLAKLLGLKPTVNRHMIFNNGCHAGGAVLRVAKDIVENNAESRVLVVWVETMVVSFHGPNPNHMDVLVGQALFGDGAAALIIGTDPKPCIEYPLFELVLASQTTIPNTESSIDGRLQEMGLVYYLGKEIPIAISENIDKCLINAFSLVGVNRESSVDWNSLFYAIHPGGPSILNRIEEKLGLKKEKLRASRKVLSQYGNMWSLSVIFVLDELRNWSKIEGKSTCGEGKEWGVLVGFGPGLSLELVVLRSICFDG</sequence>
<dbReference type="SUPFAM" id="SSF53901">
    <property type="entry name" value="Thiolase-like"/>
    <property type="match status" value="2"/>
</dbReference>
<evidence type="ECO:0000256" key="6">
    <source>
        <dbReference type="ARBA" id="ARBA00043953"/>
    </source>
</evidence>
<dbReference type="FunFam" id="3.40.47.10:FF:000014">
    <property type="entry name" value="Chalcone synthase 1"/>
    <property type="match status" value="1"/>
</dbReference>
<dbReference type="Proteomes" id="UP000289738">
    <property type="component" value="Chromosome A07"/>
</dbReference>
<dbReference type="GO" id="GO:0005737">
    <property type="term" value="C:cytoplasm"/>
    <property type="evidence" value="ECO:0007669"/>
    <property type="project" value="UniProtKB-SubCell"/>
</dbReference>
<dbReference type="Pfam" id="PF02797">
    <property type="entry name" value="Chal_sti_synt_C"/>
    <property type="match status" value="1"/>
</dbReference>
<dbReference type="PIRSF" id="PIRSF000451">
    <property type="entry name" value="PKS_III"/>
    <property type="match status" value="1"/>
</dbReference>
<name>A0A445CA75_ARAHY</name>
<dbReference type="Gramene" id="arahy.Tifrunner.gnm2.ann2.Ah17g433700.1">
    <property type="protein sequence ID" value="arahy.Tifrunner.gnm2.ann2.Ah17g433700.1-CDS"/>
    <property type="gene ID" value="arahy.Tifrunner.gnm2.ann2.Ah17g433700"/>
</dbReference>
<dbReference type="InterPro" id="IPR011141">
    <property type="entry name" value="Polyketide_synthase_type-III"/>
</dbReference>
<dbReference type="EC" id="2.3.1.95" evidence="7"/>
<feature type="domain" description="Chalcone/stilbene synthase C-terminal" evidence="11">
    <location>
        <begin position="239"/>
        <end position="393"/>
    </location>
</feature>
<comment type="subcellular location">
    <subcellularLocation>
        <location evidence="1">Cytoplasm</location>
    </subcellularLocation>
</comment>
<keyword evidence="13" id="KW-1185">Reference proteome</keyword>
<evidence type="ECO:0000256" key="2">
    <source>
        <dbReference type="ARBA" id="ARBA00005531"/>
    </source>
</evidence>
<dbReference type="InterPro" id="IPR001099">
    <property type="entry name" value="Chalcone/stilbene_synt_N"/>
</dbReference>
<organism evidence="12 13">
    <name type="scientific">Arachis hypogaea</name>
    <name type="common">Peanut</name>
    <dbReference type="NCBI Taxonomy" id="3818"/>
    <lineage>
        <taxon>Eukaryota</taxon>
        <taxon>Viridiplantae</taxon>
        <taxon>Streptophyta</taxon>
        <taxon>Embryophyta</taxon>
        <taxon>Tracheophyta</taxon>
        <taxon>Spermatophyta</taxon>
        <taxon>Magnoliopsida</taxon>
        <taxon>eudicotyledons</taxon>
        <taxon>Gunneridae</taxon>
        <taxon>Pentapetalae</taxon>
        <taxon>rosids</taxon>
        <taxon>fabids</taxon>
        <taxon>Fabales</taxon>
        <taxon>Fabaceae</taxon>
        <taxon>Papilionoideae</taxon>
        <taxon>50 kb inversion clade</taxon>
        <taxon>dalbergioids sensu lato</taxon>
        <taxon>Dalbergieae</taxon>
        <taxon>Pterocarpus clade</taxon>
        <taxon>Arachis</taxon>
    </lineage>
</organism>
<dbReference type="GO" id="GO:0050350">
    <property type="term" value="F:trihydroxystilbene synthase activity"/>
    <property type="evidence" value="ECO:0007669"/>
    <property type="project" value="UniProtKB-EC"/>
</dbReference>
<evidence type="ECO:0000256" key="3">
    <source>
        <dbReference type="ARBA" id="ARBA00022490"/>
    </source>
</evidence>
<evidence type="ECO:0000259" key="10">
    <source>
        <dbReference type="Pfam" id="PF00195"/>
    </source>
</evidence>
<dbReference type="OrthoDB" id="1399769at2759"/>
<feature type="domain" description="Chalcone/stilbene synthase N-terminal" evidence="10">
    <location>
        <begin position="11"/>
        <end position="229"/>
    </location>
</feature>
<evidence type="ECO:0000313" key="12">
    <source>
        <dbReference type="EMBL" id="RYR47845.1"/>
    </source>
</evidence>
<dbReference type="InterPro" id="IPR012328">
    <property type="entry name" value="Chalcone/stilbene_synt_C"/>
</dbReference>
<comment type="pathway">
    <text evidence="6">Phytoalexin biosynthesis; 3,4',5-trihydroxystilbene biosynthesis; 3,4',5-trihydroxystilbene from trans-4-coumarate: step 2/2.</text>
</comment>
<dbReference type="InterPro" id="IPR016039">
    <property type="entry name" value="Thiolase-like"/>
</dbReference>
<evidence type="ECO:0000256" key="9">
    <source>
        <dbReference type="RuleBase" id="RU003633"/>
    </source>
</evidence>
<keyword evidence="5 9" id="KW-0012">Acyltransferase</keyword>
<dbReference type="PANTHER" id="PTHR11877">
    <property type="entry name" value="HYDROXYMETHYLGLUTARYL-COA SYNTHASE"/>
    <property type="match status" value="1"/>
</dbReference>
<keyword evidence="3" id="KW-0963">Cytoplasm</keyword>
<dbReference type="GO" id="GO:0030639">
    <property type="term" value="P:polyketide biosynthetic process"/>
    <property type="evidence" value="ECO:0007669"/>
    <property type="project" value="TreeGrafter"/>
</dbReference>
<dbReference type="FunFam" id="3.40.47.10:FF:000025">
    <property type="entry name" value="Chalcone synthase 2"/>
    <property type="match status" value="1"/>
</dbReference>
<dbReference type="AlphaFoldDB" id="A0A445CA75"/>
<keyword evidence="4 9" id="KW-0808">Transferase</keyword>
<proteinExistence type="inferred from homology"/>
<reference evidence="12 13" key="1">
    <citation type="submission" date="2019-01" db="EMBL/GenBank/DDBJ databases">
        <title>Sequencing of cultivated peanut Arachis hypogaea provides insights into genome evolution and oil improvement.</title>
        <authorList>
            <person name="Chen X."/>
        </authorList>
    </citation>
    <scope>NUCLEOTIDE SEQUENCE [LARGE SCALE GENOMIC DNA]</scope>
    <source>
        <strain evidence="13">cv. Fuhuasheng</strain>
        <tissue evidence="12">Leaves</tissue>
    </source>
</reference>
<gene>
    <name evidence="12" type="ORF">Ahy_A07g033819</name>
</gene>
<evidence type="ECO:0000256" key="7">
    <source>
        <dbReference type="ARBA" id="ARBA00044056"/>
    </source>
</evidence>
<comment type="caution">
    <text evidence="12">The sequence shown here is derived from an EMBL/GenBank/DDBJ whole genome shotgun (WGS) entry which is preliminary data.</text>
</comment>
<dbReference type="PANTHER" id="PTHR11877:SF109">
    <property type="entry name" value="CHALCONE SYNTHASE"/>
    <property type="match status" value="1"/>
</dbReference>
<evidence type="ECO:0000256" key="4">
    <source>
        <dbReference type="ARBA" id="ARBA00022679"/>
    </source>
</evidence>
<dbReference type="EMBL" id="SDMP01000007">
    <property type="protein sequence ID" value="RYR47845.1"/>
    <property type="molecule type" value="Genomic_DNA"/>
</dbReference>
<evidence type="ECO:0000256" key="8">
    <source>
        <dbReference type="PIRSR" id="PIRSR000451-1"/>
    </source>
</evidence>
<comment type="similarity">
    <text evidence="2 9">Belongs to the thiolase-like superfamily. Chalcone/stilbene synthases family.</text>
</comment>
<dbReference type="CDD" id="cd00831">
    <property type="entry name" value="CHS_like"/>
    <property type="match status" value="1"/>
</dbReference>
<dbReference type="STRING" id="3818.A0A445CA75"/>
<accession>A0A445CA75</accession>
<protein>
    <recommendedName>
        <fullName evidence="7">trihydroxystilbene synthase</fullName>
        <ecNumber evidence="7">2.3.1.95</ecNumber>
    </recommendedName>
</protein>
<evidence type="ECO:0000256" key="1">
    <source>
        <dbReference type="ARBA" id="ARBA00004496"/>
    </source>
</evidence>
<evidence type="ECO:0000259" key="11">
    <source>
        <dbReference type="Pfam" id="PF02797"/>
    </source>
</evidence>
<dbReference type="SMR" id="A0A445CA75"/>